<dbReference type="AlphaFoldDB" id="A0A1E4S050"/>
<keyword evidence="4 8" id="KW-0028">Amino-acid biosynthesis</keyword>
<evidence type="ECO:0000256" key="8">
    <source>
        <dbReference type="RuleBase" id="RU366003"/>
    </source>
</evidence>
<protein>
    <recommendedName>
        <fullName evidence="3 8">Histidinol-phosphatase</fullName>
        <shortName evidence="8">HolPase</shortName>
        <ecNumber evidence="3 8">3.1.3.15</ecNumber>
    </recommendedName>
</protein>
<feature type="domain" description="PHP" evidence="9">
    <location>
        <begin position="4"/>
        <end position="228"/>
    </location>
</feature>
<keyword evidence="5 8" id="KW-0378">Hydrolase</keyword>
<dbReference type="Proteomes" id="UP000094389">
    <property type="component" value="Unassembled WGS sequence"/>
</dbReference>
<evidence type="ECO:0000256" key="4">
    <source>
        <dbReference type="ARBA" id="ARBA00022605"/>
    </source>
</evidence>
<evidence type="ECO:0000256" key="3">
    <source>
        <dbReference type="ARBA" id="ARBA00013085"/>
    </source>
</evidence>
<dbReference type="EC" id="3.1.3.15" evidence="3 8"/>
<dbReference type="STRING" id="983966.A0A1E4S050"/>
<dbReference type="GeneID" id="30986431"/>
<proteinExistence type="inferred from homology"/>
<name>A0A1E4S050_CYBJN</name>
<keyword evidence="6 8" id="KW-0368">Histidine biosynthesis</keyword>
<dbReference type="InterPro" id="IPR010140">
    <property type="entry name" value="Histidinol_P_phosphatase_HisJ"/>
</dbReference>
<dbReference type="Gene3D" id="3.20.20.140">
    <property type="entry name" value="Metal-dependent hydrolases"/>
    <property type="match status" value="1"/>
</dbReference>
<dbReference type="GO" id="GO:0004401">
    <property type="term" value="F:histidinol-phosphatase activity"/>
    <property type="evidence" value="ECO:0007669"/>
    <property type="project" value="UniProtKB-UniRule"/>
</dbReference>
<dbReference type="GO" id="GO:0005737">
    <property type="term" value="C:cytoplasm"/>
    <property type="evidence" value="ECO:0007669"/>
    <property type="project" value="TreeGrafter"/>
</dbReference>
<dbReference type="Pfam" id="PF02811">
    <property type="entry name" value="PHP"/>
    <property type="match status" value="1"/>
</dbReference>
<dbReference type="SUPFAM" id="SSF89550">
    <property type="entry name" value="PHP domain-like"/>
    <property type="match status" value="1"/>
</dbReference>
<accession>A0A1E4S050</accession>
<dbReference type="RefSeq" id="XP_020069899.1">
    <property type="nucleotide sequence ID" value="XM_020212035.1"/>
</dbReference>
<dbReference type="GO" id="GO:0000105">
    <property type="term" value="P:L-histidine biosynthetic process"/>
    <property type="evidence" value="ECO:0007669"/>
    <property type="project" value="UniProtKB-UniRule"/>
</dbReference>
<dbReference type="PANTHER" id="PTHR21039">
    <property type="entry name" value="HISTIDINOL PHOSPHATASE-RELATED"/>
    <property type="match status" value="1"/>
</dbReference>
<dbReference type="EMBL" id="KV453933">
    <property type="protein sequence ID" value="ODV72860.1"/>
    <property type="molecule type" value="Genomic_DNA"/>
</dbReference>
<dbReference type="NCBIfam" id="TIGR01856">
    <property type="entry name" value="hisJ_fam"/>
    <property type="match status" value="1"/>
</dbReference>
<dbReference type="UniPathway" id="UPA00031">
    <property type="reaction ID" value="UER00013"/>
</dbReference>
<gene>
    <name evidence="10" type="ORF">CYBJADRAFT_102463</name>
</gene>
<comment type="similarity">
    <text evidence="2 8">Belongs to the PHP hydrolase family. HisK subfamily.</text>
</comment>
<evidence type="ECO:0000256" key="6">
    <source>
        <dbReference type="ARBA" id="ARBA00023102"/>
    </source>
</evidence>
<evidence type="ECO:0000256" key="2">
    <source>
        <dbReference type="ARBA" id="ARBA00009152"/>
    </source>
</evidence>
<evidence type="ECO:0000259" key="9">
    <source>
        <dbReference type="Pfam" id="PF02811"/>
    </source>
</evidence>
<comment type="catalytic activity">
    <reaction evidence="7 8">
        <text>L-histidinol phosphate + H2O = L-histidinol + phosphate</text>
        <dbReference type="Rhea" id="RHEA:14465"/>
        <dbReference type="ChEBI" id="CHEBI:15377"/>
        <dbReference type="ChEBI" id="CHEBI:43474"/>
        <dbReference type="ChEBI" id="CHEBI:57699"/>
        <dbReference type="ChEBI" id="CHEBI:57980"/>
        <dbReference type="EC" id="3.1.3.15"/>
    </reaction>
</comment>
<evidence type="ECO:0000256" key="5">
    <source>
        <dbReference type="ARBA" id="ARBA00022801"/>
    </source>
</evidence>
<evidence type="ECO:0000256" key="1">
    <source>
        <dbReference type="ARBA" id="ARBA00004970"/>
    </source>
</evidence>
<dbReference type="PANTHER" id="PTHR21039:SF0">
    <property type="entry name" value="HISTIDINOL-PHOSPHATASE"/>
    <property type="match status" value="1"/>
</dbReference>
<reference evidence="10 11" key="1">
    <citation type="journal article" date="2016" name="Proc. Natl. Acad. Sci. U.S.A.">
        <title>Comparative genomics of biotechnologically important yeasts.</title>
        <authorList>
            <person name="Riley R."/>
            <person name="Haridas S."/>
            <person name="Wolfe K.H."/>
            <person name="Lopes M.R."/>
            <person name="Hittinger C.T."/>
            <person name="Goeker M."/>
            <person name="Salamov A.A."/>
            <person name="Wisecaver J.H."/>
            <person name="Long T.M."/>
            <person name="Calvey C.H."/>
            <person name="Aerts A.L."/>
            <person name="Barry K.W."/>
            <person name="Choi C."/>
            <person name="Clum A."/>
            <person name="Coughlan A.Y."/>
            <person name="Deshpande S."/>
            <person name="Douglass A.P."/>
            <person name="Hanson S.J."/>
            <person name="Klenk H.-P."/>
            <person name="LaButti K.M."/>
            <person name="Lapidus A."/>
            <person name="Lindquist E.A."/>
            <person name="Lipzen A.M."/>
            <person name="Meier-Kolthoff J.P."/>
            <person name="Ohm R.A."/>
            <person name="Otillar R.P."/>
            <person name="Pangilinan J.L."/>
            <person name="Peng Y."/>
            <person name="Rokas A."/>
            <person name="Rosa C.A."/>
            <person name="Scheuner C."/>
            <person name="Sibirny A.A."/>
            <person name="Slot J.C."/>
            <person name="Stielow J.B."/>
            <person name="Sun H."/>
            <person name="Kurtzman C.P."/>
            <person name="Blackwell M."/>
            <person name="Grigoriev I.V."/>
            <person name="Jeffries T.W."/>
        </authorList>
    </citation>
    <scope>NUCLEOTIDE SEQUENCE [LARGE SCALE GENOMIC DNA]</scope>
    <source>
        <strain evidence="11">ATCC 18201 / CBS 1600 / BCRC 20928 / JCM 3617 / NBRC 0987 / NRRL Y-1542</strain>
    </source>
</reference>
<evidence type="ECO:0000313" key="11">
    <source>
        <dbReference type="Proteomes" id="UP000094389"/>
    </source>
</evidence>
<organism evidence="10 11">
    <name type="scientific">Cyberlindnera jadinii (strain ATCC 18201 / CBS 1600 / BCRC 20928 / JCM 3617 / NBRC 0987 / NRRL Y-1542)</name>
    <name type="common">Torula yeast</name>
    <name type="synonym">Candida utilis</name>
    <dbReference type="NCBI Taxonomy" id="983966"/>
    <lineage>
        <taxon>Eukaryota</taxon>
        <taxon>Fungi</taxon>
        <taxon>Dikarya</taxon>
        <taxon>Ascomycota</taxon>
        <taxon>Saccharomycotina</taxon>
        <taxon>Saccharomycetes</taxon>
        <taxon>Phaffomycetales</taxon>
        <taxon>Phaffomycetaceae</taxon>
        <taxon>Cyberlindnera</taxon>
    </lineage>
</organism>
<evidence type="ECO:0000313" key="10">
    <source>
        <dbReference type="EMBL" id="ODV72860.1"/>
    </source>
</evidence>
<dbReference type="OrthoDB" id="5957391at2759"/>
<comment type="pathway">
    <text evidence="1 8">Amino-acid biosynthesis; L-histidine biosynthesis; L-histidine from 5-phospho-alpha-D-ribose 1-diphosphate: step 8/9.</text>
</comment>
<keyword evidence="11" id="KW-1185">Reference proteome</keyword>
<dbReference type="OMA" id="DYDRPMY"/>
<dbReference type="InterPro" id="IPR004013">
    <property type="entry name" value="PHP_dom"/>
</dbReference>
<dbReference type="InterPro" id="IPR016195">
    <property type="entry name" value="Pol/histidinol_Pase-like"/>
</dbReference>
<sequence>MHSHHSHSGEYVAHGSDTLDGVTGRAIEMGFDVFCMTEHMPRLKEEFIYPEEKEKHYDVGQLQAIFDDYYNHARRIQADSWAKGCHTKFLVGLEVEGIDIDHIEYTSTIRQKYGVDMVVGSVHFVRGIPIDFDKAQFARVLELCGSFRQLALEYFQLQYKVIDRLHPEVIGHFDLIRLFMDGAEIDESTGKKLSDVSIETDWPDVWNQIKINLQLANSYGGLIELNSSAIRKGWHTPYPQFDVAKAVKLYNDGRFCLSDDSHSIAQVGLNYHKVLDYVVNELKLDKLYYLDVDLTSDSRKVTVKTIDMEDVKKNKFWEQFKD</sequence>
<evidence type="ECO:0000256" key="7">
    <source>
        <dbReference type="ARBA" id="ARBA00049158"/>
    </source>
</evidence>